<dbReference type="KEGG" id="bja:blr5170"/>
<reference evidence="3" key="1">
    <citation type="journal article" date="2002" name="DNA Res.">
        <title>Complete genomic sequence of nitrogen-fixing symbiotic bacterium Bradyrhizobium japonicum USDA110.</title>
        <authorList>
            <person name="Kaneko T."/>
            <person name="Nakamura Y."/>
            <person name="Sato S."/>
            <person name="Minamisawa K."/>
            <person name="Uchiumi T."/>
            <person name="Sasamoto S."/>
            <person name="Watanabe A."/>
            <person name="Idesawa K."/>
            <person name="Iriguchi M."/>
            <person name="Kawashima K."/>
            <person name="Kohara M."/>
            <person name="Matsumoto M."/>
            <person name="Shimpo S."/>
            <person name="Tsuruoka H."/>
            <person name="Wada T."/>
            <person name="Yamada M."/>
            <person name="Tabata S."/>
        </authorList>
    </citation>
    <scope>NUCLEOTIDE SEQUENCE [LARGE SCALE GENOMIC DNA]</scope>
    <source>
        <strain evidence="3">JCM 10833 / BCRC 13528 / IAM 13628 / NBRC 14792 / USDA 110</strain>
    </source>
</reference>
<dbReference type="EnsemblBacteria" id="BAC50435">
    <property type="protein sequence ID" value="BAC50435"/>
    <property type="gene ID" value="BAC50435"/>
</dbReference>
<feature type="chain" id="PRO_5004302322" evidence="1">
    <location>
        <begin position="25"/>
        <end position="134"/>
    </location>
</feature>
<accession>Q89JU9</accession>
<dbReference type="AlphaFoldDB" id="Q89JU9"/>
<sequence length="134" mass="13980">MTNPMPKILLALAAVAVLATNASADVLRCKIEGFSDSIFITSAPDTNQNDGQYARIGISPGIGSKAFAFADRMGAHVFVELNADGTPVGLLTVQKDMRVINSRQSIDPSGKVLAPSQTAGVCTRCASLKACSPR</sequence>
<dbReference type="EMBL" id="BA000040">
    <property type="protein sequence ID" value="BAC50435.1"/>
    <property type="molecule type" value="Genomic_DNA"/>
</dbReference>
<name>Q89JU9_BRADU</name>
<dbReference type="OrthoDB" id="8236929at2"/>
<dbReference type="PATRIC" id="fig|224911.44.peg.5048"/>
<keyword evidence="3" id="KW-1185">Reference proteome</keyword>
<organism evidence="2 3">
    <name type="scientific">Bradyrhizobium diazoefficiens (strain JCM 10833 / BCRC 13528 / IAM 13628 / NBRC 14792 / USDA 110)</name>
    <dbReference type="NCBI Taxonomy" id="224911"/>
    <lineage>
        <taxon>Bacteria</taxon>
        <taxon>Pseudomonadati</taxon>
        <taxon>Pseudomonadota</taxon>
        <taxon>Alphaproteobacteria</taxon>
        <taxon>Hyphomicrobiales</taxon>
        <taxon>Nitrobacteraceae</taxon>
        <taxon>Bradyrhizobium</taxon>
    </lineage>
</organism>
<gene>
    <name evidence="2" type="ordered locus">blr5170</name>
</gene>
<feature type="signal peptide" evidence="1">
    <location>
        <begin position="1"/>
        <end position="24"/>
    </location>
</feature>
<protein>
    <submittedName>
        <fullName evidence="2">Blr5170 protein</fullName>
    </submittedName>
</protein>
<evidence type="ECO:0000313" key="3">
    <source>
        <dbReference type="Proteomes" id="UP000002526"/>
    </source>
</evidence>
<dbReference type="STRING" id="224911.AAV28_23225"/>
<keyword evidence="1" id="KW-0732">Signal</keyword>
<dbReference type="InParanoid" id="Q89JU9"/>
<dbReference type="Proteomes" id="UP000002526">
    <property type="component" value="Chromosome"/>
</dbReference>
<evidence type="ECO:0000256" key="1">
    <source>
        <dbReference type="SAM" id="SignalP"/>
    </source>
</evidence>
<dbReference type="eggNOG" id="ENOG50312SD">
    <property type="taxonomic scope" value="Bacteria"/>
</dbReference>
<evidence type="ECO:0000313" key="2">
    <source>
        <dbReference type="EMBL" id="BAC50435.1"/>
    </source>
</evidence>
<dbReference type="HOGENOM" id="CLU_1923572_0_0_5"/>
<proteinExistence type="predicted"/>